<dbReference type="InterPro" id="IPR007511">
    <property type="entry name" value="DUF501"/>
</dbReference>
<dbReference type="Proteomes" id="UP001224775">
    <property type="component" value="Unassembled WGS sequence"/>
</dbReference>
<reference evidence="2" key="1">
    <citation type="submission" date="2023-06" db="EMBL/GenBank/DDBJ databases">
        <title>Survivors Of The Sea: Transcriptome response of Skeletonema marinoi to long-term dormancy.</title>
        <authorList>
            <person name="Pinder M.I.M."/>
            <person name="Kourtchenko O."/>
            <person name="Robertson E.K."/>
            <person name="Larsson T."/>
            <person name="Maumus F."/>
            <person name="Osuna-Cruz C.M."/>
            <person name="Vancaester E."/>
            <person name="Stenow R."/>
            <person name="Vandepoele K."/>
            <person name="Ploug H."/>
            <person name="Bruchert V."/>
            <person name="Godhe A."/>
            <person name="Topel M."/>
        </authorList>
    </citation>
    <scope>NUCLEOTIDE SEQUENCE</scope>
    <source>
        <strain evidence="2">R05AC</strain>
    </source>
</reference>
<organism evidence="2 3">
    <name type="scientific">Skeletonema marinoi</name>
    <dbReference type="NCBI Taxonomy" id="267567"/>
    <lineage>
        <taxon>Eukaryota</taxon>
        <taxon>Sar</taxon>
        <taxon>Stramenopiles</taxon>
        <taxon>Ochrophyta</taxon>
        <taxon>Bacillariophyta</taxon>
        <taxon>Coscinodiscophyceae</taxon>
        <taxon>Thalassiosirophycidae</taxon>
        <taxon>Thalassiosirales</taxon>
        <taxon>Skeletonemataceae</taxon>
        <taxon>Skeletonema</taxon>
        <taxon>Skeletonema marinoi-dohrnii complex</taxon>
    </lineage>
</organism>
<proteinExistence type="predicted"/>
<evidence type="ECO:0000313" key="3">
    <source>
        <dbReference type="Proteomes" id="UP001224775"/>
    </source>
</evidence>
<keyword evidence="3" id="KW-1185">Reference proteome</keyword>
<gene>
    <name evidence="2" type="ORF">QTG54_009144</name>
</gene>
<feature type="region of interest" description="Disordered" evidence="1">
    <location>
        <begin position="179"/>
        <end position="204"/>
    </location>
</feature>
<accession>A0AAD8Y711</accession>
<protein>
    <recommendedName>
        <fullName evidence="4">DUF501 domain-containing protein</fullName>
    </recommendedName>
</protein>
<evidence type="ECO:0000313" key="2">
    <source>
        <dbReference type="EMBL" id="KAK1740194.1"/>
    </source>
</evidence>
<sequence>MPQVGPSQVTCVSSPCRHGFPQAFGFHPTKGPKLIDEWEGQSGVREMTDWLRNDVNGDKRKGYERANEMQKQIRSELVAEDYDKLVSRMGEYNAAKFVESGIAGIPSSQTYNVKCIHAHVADHLCRSSQSNNTNTSTEGNIIGEHALNILQNQRGVSTLGNDVCWQQCSLRHEQLPSDWNYVPKKNRQGLRSTRQRRKERREED</sequence>
<name>A0AAD8Y711_9STRA</name>
<evidence type="ECO:0000256" key="1">
    <source>
        <dbReference type="SAM" id="MobiDB-lite"/>
    </source>
</evidence>
<dbReference type="EMBL" id="JATAAI010000016">
    <property type="protein sequence ID" value="KAK1740194.1"/>
    <property type="molecule type" value="Genomic_DNA"/>
</dbReference>
<evidence type="ECO:0008006" key="4">
    <source>
        <dbReference type="Google" id="ProtNLM"/>
    </source>
</evidence>
<comment type="caution">
    <text evidence="2">The sequence shown here is derived from an EMBL/GenBank/DDBJ whole genome shotgun (WGS) entry which is preliminary data.</text>
</comment>
<dbReference type="Pfam" id="PF04417">
    <property type="entry name" value="DUF501"/>
    <property type="match status" value="1"/>
</dbReference>
<feature type="compositionally biased region" description="Basic residues" evidence="1">
    <location>
        <begin position="184"/>
        <end position="204"/>
    </location>
</feature>
<dbReference type="AlphaFoldDB" id="A0AAD8Y711"/>